<accession>A0A2H0N8J3</accession>
<reference evidence="2 3" key="1">
    <citation type="submission" date="2017-09" db="EMBL/GenBank/DDBJ databases">
        <title>Depth-based differentiation of microbial function through sediment-hosted aquifers and enrichment of novel symbionts in the deep terrestrial subsurface.</title>
        <authorList>
            <person name="Probst A.J."/>
            <person name="Ladd B."/>
            <person name="Jarett J.K."/>
            <person name="Geller-Mcgrath D.E."/>
            <person name="Sieber C.M."/>
            <person name="Emerson J.B."/>
            <person name="Anantharaman K."/>
            <person name="Thomas B.C."/>
            <person name="Malmstrom R."/>
            <person name="Stieglmeier M."/>
            <person name="Klingl A."/>
            <person name="Woyke T."/>
            <person name="Ryan C.M."/>
            <person name="Banfield J.F."/>
        </authorList>
    </citation>
    <scope>NUCLEOTIDE SEQUENCE [LARGE SCALE GENOMIC DNA]</scope>
    <source>
        <strain evidence="2">CG11_big_fil_rev_8_21_14_0_20_35_14</strain>
    </source>
</reference>
<gene>
    <name evidence="2" type="ORF">COV57_00235</name>
</gene>
<dbReference type="EMBL" id="PCWO01000003">
    <property type="protein sequence ID" value="PIR05208.1"/>
    <property type="molecule type" value="Genomic_DNA"/>
</dbReference>
<comment type="caution">
    <text evidence="2">The sequence shown here is derived from an EMBL/GenBank/DDBJ whole genome shotgun (WGS) entry which is preliminary data.</text>
</comment>
<sequence>MNFFGNPWRTKLFFAYGWFFVLFITLDRAYSVINTMVGIPNDISGIGLVLFEVFFVAVFVLGIVFFCFWTYMVLSIIRRPLPSFFMEY</sequence>
<proteinExistence type="predicted"/>
<evidence type="ECO:0000313" key="2">
    <source>
        <dbReference type="EMBL" id="PIR05208.1"/>
    </source>
</evidence>
<keyword evidence="1" id="KW-0812">Transmembrane</keyword>
<dbReference type="Proteomes" id="UP000229893">
    <property type="component" value="Unassembled WGS sequence"/>
</dbReference>
<keyword evidence="1" id="KW-0472">Membrane</keyword>
<evidence type="ECO:0000313" key="3">
    <source>
        <dbReference type="Proteomes" id="UP000229893"/>
    </source>
</evidence>
<organism evidence="2 3">
    <name type="scientific">Candidatus Liptonbacteria bacterium CG11_big_fil_rev_8_21_14_0_20_35_14</name>
    <dbReference type="NCBI Taxonomy" id="1974634"/>
    <lineage>
        <taxon>Bacteria</taxon>
        <taxon>Candidatus Liptoniibacteriota</taxon>
    </lineage>
</organism>
<feature type="transmembrane region" description="Helical" evidence="1">
    <location>
        <begin position="12"/>
        <end position="33"/>
    </location>
</feature>
<protein>
    <submittedName>
        <fullName evidence="2">Uncharacterized protein</fullName>
    </submittedName>
</protein>
<evidence type="ECO:0000256" key="1">
    <source>
        <dbReference type="SAM" id="Phobius"/>
    </source>
</evidence>
<name>A0A2H0N8J3_9BACT</name>
<keyword evidence="1" id="KW-1133">Transmembrane helix</keyword>
<feature type="transmembrane region" description="Helical" evidence="1">
    <location>
        <begin position="53"/>
        <end position="77"/>
    </location>
</feature>
<dbReference type="AlphaFoldDB" id="A0A2H0N8J3"/>